<evidence type="ECO:0000256" key="6">
    <source>
        <dbReference type="ARBA" id="ARBA00023010"/>
    </source>
</evidence>
<reference evidence="9 10" key="1">
    <citation type="submission" date="2019-05" db="EMBL/GenBank/DDBJ databases">
        <title>Genome sequence of Cellulomonas hominis strain CS1.</title>
        <authorList>
            <person name="Belmont J."/>
            <person name="Maclea K.S."/>
        </authorList>
    </citation>
    <scope>NUCLEOTIDE SEQUENCE [LARGE SCALE GENOMIC DNA]</scope>
    <source>
        <strain evidence="9 10">CS1</strain>
    </source>
</reference>
<dbReference type="GO" id="GO:0016020">
    <property type="term" value="C:membrane"/>
    <property type="evidence" value="ECO:0007669"/>
    <property type="project" value="UniProtKB-ARBA"/>
</dbReference>
<keyword evidence="2" id="KW-0813">Transport</keyword>
<comment type="caution">
    <text evidence="9">The sequence shown here is derived from an EMBL/GenBank/DDBJ whole genome shotgun (WGS) entry which is preliminary data.</text>
</comment>
<evidence type="ECO:0000256" key="3">
    <source>
        <dbReference type="ARBA" id="ARBA00022692"/>
    </source>
</evidence>
<evidence type="ECO:0000256" key="5">
    <source>
        <dbReference type="ARBA" id="ARBA00022989"/>
    </source>
</evidence>
<dbReference type="RefSeq" id="WP_154728580.1">
    <property type="nucleotide sequence ID" value="NZ_SZYE01000022.1"/>
</dbReference>
<feature type="compositionally biased region" description="Low complexity" evidence="8">
    <location>
        <begin position="88"/>
        <end position="113"/>
    </location>
</feature>
<proteinExistence type="predicted"/>
<evidence type="ECO:0000256" key="4">
    <source>
        <dbReference type="ARBA" id="ARBA00022927"/>
    </source>
</evidence>
<keyword evidence="5" id="KW-1133">Transmembrane helix</keyword>
<keyword evidence="6" id="KW-0811">Translocation</keyword>
<dbReference type="Proteomes" id="UP000308121">
    <property type="component" value="Unassembled WGS sequence"/>
</dbReference>
<protein>
    <submittedName>
        <fullName evidence="9">Sec-independent protein translocase TatB</fullName>
    </submittedName>
</protein>
<evidence type="ECO:0000256" key="2">
    <source>
        <dbReference type="ARBA" id="ARBA00022448"/>
    </source>
</evidence>
<dbReference type="InterPro" id="IPR003369">
    <property type="entry name" value="TatA/B/E"/>
</dbReference>
<dbReference type="Pfam" id="PF02416">
    <property type="entry name" value="TatA_B_E"/>
    <property type="match status" value="1"/>
</dbReference>
<evidence type="ECO:0000313" key="9">
    <source>
        <dbReference type="EMBL" id="TKR26558.1"/>
    </source>
</evidence>
<keyword evidence="4" id="KW-0653">Protein transport</keyword>
<dbReference type="OrthoDB" id="3267321at2"/>
<evidence type="ECO:0000256" key="7">
    <source>
        <dbReference type="ARBA" id="ARBA00023136"/>
    </source>
</evidence>
<name>A0A7Z8K2J2_9CELL</name>
<evidence type="ECO:0000256" key="8">
    <source>
        <dbReference type="SAM" id="MobiDB-lite"/>
    </source>
</evidence>
<dbReference type="AlphaFoldDB" id="A0A7Z8K2J2"/>
<gene>
    <name evidence="9" type="ORF">FA014_04875</name>
</gene>
<dbReference type="EMBL" id="SZYE01000022">
    <property type="protein sequence ID" value="TKR26558.1"/>
    <property type="molecule type" value="Genomic_DNA"/>
</dbReference>
<sequence>MFGINGGELIVILVVAVIVIGPTRLPGYAEQLARLTKQARHFLADARQRVDEELGDEVKDIDWASLDPRRYDPRRIVRDALLDPEPTPAGARTAAAAATAGTAAHATRAAPATTPLPPGAPAPFDDEAT</sequence>
<keyword evidence="7" id="KW-0472">Membrane</keyword>
<organism evidence="9 10">
    <name type="scientific">Cellulomonas hominis</name>
    <dbReference type="NCBI Taxonomy" id="156981"/>
    <lineage>
        <taxon>Bacteria</taxon>
        <taxon>Bacillati</taxon>
        <taxon>Actinomycetota</taxon>
        <taxon>Actinomycetes</taxon>
        <taxon>Micrococcales</taxon>
        <taxon>Cellulomonadaceae</taxon>
        <taxon>Cellulomonas</taxon>
    </lineage>
</organism>
<comment type="subcellular location">
    <subcellularLocation>
        <location evidence="1">Membrane</location>
        <topology evidence="1">Single-pass membrane protein</topology>
    </subcellularLocation>
</comment>
<feature type="region of interest" description="Disordered" evidence="8">
    <location>
        <begin position="81"/>
        <end position="129"/>
    </location>
</feature>
<accession>A0A7Z8K2J2</accession>
<keyword evidence="3" id="KW-0812">Transmembrane</keyword>
<dbReference type="PRINTS" id="PR01506">
    <property type="entry name" value="TATBPROTEIN"/>
</dbReference>
<evidence type="ECO:0000313" key="10">
    <source>
        <dbReference type="Proteomes" id="UP000308121"/>
    </source>
</evidence>
<dbReference type="Gene3D" id="1.20.5.3310">
    <property type="match status" value="1"/>
</dbReference>
<evidence type="ECO:0000256" key="1">
    <source>
        <dbReference type="ARBA" id="ARBA00004167"/>
    </source>
</evidence>
<dbReference type="GO" id="GO:0015031">
    <property type="term" value="P:protein transport"/>
    <property type="evidence" value="ECO:0007669"/>
    <property type="project" value="UniProtKB-KW"/>
</dbReference>